<evidence type="ECO:0000256" key="2">
    <source>
        <dbReference type="ARBA" id="ARBA00022840"/>
    </source>
</evidence>
<sequence>MASEKKGNGSAEKEDDILTGPPIQTTQLGVYRVVTEIRPPFDPREKWKKATGGFPTLWRLTKDVYALGPWMVFLFLFLEFWSSCVDCILSLHLSSRILTIIEAGLKTGHPDGAAIFQAVALRMLSLAFTAVVDWSSARLGPILQGRLETRFQNRILRSKLATDLTGVQANLSTEHVTEQTSWRTFKSLLDTATKLAGAVAQLGYVFRLVQSTGHAPVFTLLCLTQPVLLTFFRRSLWLKPHVVEATDPHFLRMKGLRELSEPKYKQDIITGDIVHHILQEFRRTVGLLGDTDISSANEQYQRLVGAPSHVATKLASELPLLYYAATSIMSPAALSLSTIATLHQSESLLTWMFQYLMYSTQNVERLTTSVRAVYDLENVVHETKGGDISYPPVGSPHERGMPFELRNVSFSYPGATAKALDNVTLTIKPGQLVVVVGSNGSGKSTIIKLLTRLYDATDGEILVDGEDIKNYKLADMRHATAALTQDHHLYPLSLSENIGLGNPAHVADMDMIREAARQGGAEDVIAKLADGFGTVLEHPRNMQYGSDVFKGDDSLLAVELEKMTKEADVSGGERQRLVASRTFMRFTSGAVKLVCVDEPSSNLDPQAEWQLFKNLRTVRAGKTMIFVTHRFGHLTKHADVILCVTSFALGCADPSLPGV</sequence>
<dbReference type="InterPro" id="IPR003439">
    <property type="entry name" value="ABC_transporter-like_ATP-bd"/>
</dbReference>
<proteinExistence type="predicted"/>
<organism evidence="5 6">
    <name type="scientific">Mycena maculata</name>
    <dbReference type="NCBI Taxonomy" id="230809"/>
    <lineage>
        <taxon>Eukaryota</taxon>
        <taxon>Fungi</taxon>
        <taxon>Dikarya</taxon>
        <taxon>Basidiomycota</taxon>
        <taxon>Agaricomycotina</taxon>
        <taxon>Agaricomycetes</taxon>
        <taxon>Agaricomycetidae</taxon>
        <taxon>Agaricales</taxon>
        <taxon>Marasmiineae</taxon>
        <taxon>Mycenaceae</taxon>
        <taxon>Mycena</taxon>
    </lineage>
</organism>
<gene>
    <name evidence="5" type="ORF">DFH07DRAFT_796197</name>
</gene>
<dbReference type="GO" id="GO:0005524">
    <property type="term" value="F:ATP binding"/>
    <property type="evidence" value="ECO:0007669"/>
    <property type="project" value="UniProtKB-KW"/>
</dbReference>
<dbReference type="InterPro" id="IPR003593">
    <property type="entry name" value="AAA+_ATPase"/>
</dbReference>
<dbReference type="InterPro" id="IPR027417">
    <property type="entry name" value="P-loop_NTPase"/>
</dbReference>
<evidence type="ECO:0000313" key="5">
    <source>
        <dbReference type="EMBL" id="KAJ7778842.1"/>
    </source>
</evidence>
<dbReference type="SMART" id="SM00382">
    <property type="entry name" value="AAA"/>
    <property type="match status" value="1"/>
</dbReference>
<accession>A0AAD7K5Y1</accession>
<dbReference type="GO" id="GO:0034040">
    <property type="term" value="F:ATPase-coupled lipid transmembrane transporter activity"/>
    <property type="evidence" value="ECO:0007669"/>
    <property type="project" value="TreeGrafter"/>
</dbReference>
<feature type="domain" description="ABC transporter" evidence="4">
    <location>
        <begin position="403"/>
        <end position="659"/>
    </location>
</feature>
<keyword evidence="2" id="KW-0067">ATP-binding</keyword>
<keyword evidence="1" id="KW-0547">Nucleotide-binding</keyword>
<reference evidence="5" key="1">
    <citation type="submission" date="2023-03" db="EMBL/GenBank/DDBJ databases">
        <title>Massive genome expansion in bonnet fungi (Mycena s.s.) driven by repeated elements and novel gene families across ecological guilds.</title>
        <authorList>
            <consortium name="Lawrence Berkeley National Laboratory"/>
            <person name="Harder C.B."/>
            <person name="Miyauchi S."/>
            <person name="Viragh M."/>
            <person name="Kuo A."/>
            <person name="Thoen E."/>
            <person name="Andreopoulos B."/>
            <person name="Lu D."/>
            <person name="Skrede I."/>
            <person name="Drula E."/>
            <person name="Henrissat B."/>
            <person name="Morin E."/>
            <person name="Kohler A."/>
            <person name="Barry K."/>
            <person name="LaButti K."/>
            <person name="Morin E."/>
            <person name="Salamov A."/>
            <person name="Lipzen A."/>
            <person name="Mereny Z."/>
            <person name="Hegedus B."/>
            <person name="Baldrian P."/>
            <person name="Stursova M."/>
            <person name="Weitz H."/>
            <person name="Taylor A."/>
            <person name="Grigoriev I.V."/>
            <person name="Nagy L.G."/>
            <person name="Martin F."/>
            <person name="Kauserud H."/>
        </authorList>
    </citation>
    <scope>NUCLEOTIDE SEQUENCE</scope>
    <source>
        <strain evidence="5">CBHHK188m</strain>
    </source>
</reference>
<dbReference type="Gene3D" id="3.40.50.300">
    <property type="entry name" value="P-loop containing nucleotide triphosphate hydrolases"/>
    <property type="match status" value="1"/>
</dbReference>
<dbReference type="PROSITE" id="PS50893">
    <property type="entry name" value="ABC_TRANSPORTER_2"/>
    <property type="match status" value="1"/>
</dbReference>
<evidence type="ECO:0000313" key="6">
    <source>
        <dbReference type="Proteomes" id="UP001215280"/>
    </source>
</evidence>
<name>A0AAD7K5Y1_9AGAR</name>
<dbReference type="CDD" id="cd03228">
    <property type="entry name" value="ABCC_MRP_Like"/>
    <property type="match status" value="1"/>
</dbReference>
<dbReference type="Pfam" id="PF00005">
    <property type="entry name" value="ABC_tran"/>
    <property type="match status" value="1"/>
</dbReference>
<keyword evidence="6" id="KW-1185">Reference proteome</keyword>
<dbReference type="SUPFAM" id="SSF52540">
    <property type="entry name" value="P-loop containing nucleoside triphosphate hydrolases"/>
    <property type="match status" value="1"/>
</dbReference>
<dbReference type="PANTHER" id="PTHR24221">
    <property type="entry name" value="ATP-BINDING CASSETTE SUB-FAMILY B"/>
    <property type="match status" value="1"/>
</dbReference>
<evidence type="ECO:0000256" key="3">
    <source>
        <dbReference type="SAM" id="MobiDB-lite"/>
    </source>
</evidence>
<protein>
    <submittedName>
        <fullName evidence="5">P-loop containing nucleoside triphosphate hydrolase protein</fullName>
    </submittedName>
</protein>
<dbReference type="EMBL" id="JARJLG010000008">
    <property type="protein sequence ID" value="KAJ7778842.1"/>
    <property type="molecule type" value="Genomic_DNA"/>
</dbReference>
<comment type="caution">
    <text evidence="5">The sequence shown here is derived from an EMBL/GenBank/DDBJ whole genome shotgun (WGS) entry which is preliminary data.</text>
</comment>
<dbReference type="Proteomes" id="UP001215280">
    <property type="component" value="Unassembled WGS sequence"/>
</dbReference>
<dbReference type="PANTHER" id="PTHR24221:SF646">
    <property type="entry name" value="HAEMOLYSIN SECRETION ATP-BINDING PROTEIN"/>
    <property type="match status" value="1"/>
</dbReference>
<dbReference type="InterPro" id="IPR039421">
    <property type="entry name" value="Type_1_exporter"/>
</dbReference>
<evidence type="ECO:0000256" key="1">
    <source>
        <dbReference type="ARBA" id="ARBA00022741"/>
    </source>
</evidence>
<feature type="region of interest" description="Disordered" evidence="3">
    <location>
        <begin position="1"/>
        <end position="22"/>
    </location>
</feature>
<dbReference type="GO" id="GO:0016887">
    <property type="term" value="F:ATP hydrolysis activity"/>
    <property type="evidence" value="ECO:0007669"/>
    <property type="project" value="InterPro"/>
</dbReference>
<keyword evidence="5" id="KW-0378">Hydrolase</keyword>
<dbReference type="AlphaFoldDB" id="A0AAD7K5Y1"/>
<evidence type="ECO:0000259" key="4">
    <source>
        <dbReference type="PROSITE" id="PS50893"/>
    </source>
</evidence>